<evidence type="ECO:0000256" key="5">
    <source>
        <dbReference type="SAM" id="MobiDB-lite"/>
    </source>
</evidence>
<accession>A0A9W4U8W5</accession>
<dbReference type="GO" id="GO:0031931">
    <property type="term" value="C:TORC1 complex"/>
    <property type="evidence" value="ECO:0007669"/>
    <property type="project" value="InterPro"/>
</dbReference>
<dbReference type="InterPro" id="IPR001680">
    <property type="entry name" value="WD40_rpt"/>
</dbReference>
<feature type="region of interest" description="Disordered" evidence="5">
    <location>
        <begin position="1"/>
        <end position="68"/>
    </location>
</feature>
<sequence>MASSKPIDLTRDSDDDGPLSRLFPPSPEKKKKANTPIPLPENVRHLYPSQQGPPFANGHLASNPTPNPPANVYPSFASPYAVPSALHSNNINFPPFPTHNGNNGTFKSYIPIQGGFAIQSPQPEKRRKLSTPNHAPLRTSVPAANPVPPASSLNSGHITSIQAIESNTDRAAAIQSPSQALPSNNVTTLFVDKPATSQIRGPPFTNVPNVSHTKAFENHAAQTNFACQEYPSQPASNGFTGFQAQSATALLPAQSIRAPMMMNTPDISTRTQSATLPVALMEEERHFLIYLKEVKKLQWKEIVAEFSRYYPGRSYPKLQSTYSTKLHKRDKSKDPPAWILPPSYDPESASFPPAAPLSYKPTPSFSPKPHVQEPVPSVEYSPSAELRRDRPRRSVAVKDYTWSKLRSPQMYEAEDDVSMEQKSVEPPESLKSAPEVAIPIDNVPLVPHSFEKEDALLAISAQRQQKQPQFPHEKLPYLSSAERSIIQDTPRNQEWDQLTSRDWQGSLIHVDFSRAELKVMQTAAYKVLGIPDERRHRTSRECLQKLLENLPEPMLLRIQDEVKKQLRNRDRDSLKSFLTDAQTGQIQINRPVIERLAAARPNRDYSTISKASVTSMVSDRELGLQSRRGWKFASRAVSYTLKNKVQDSLGPSFSYTGASSDVHAVAWSPEGECFVAGAICVDDALSMQYNKGNNLLFGDLTYNVMHELGGHSVQRPRTETGPNSTHAMYASQDRKLYKTVSSVIFSPDGRFVYSGGYDHKVCIWETQPDADKASFGQPKWSGAWKHKAPVDIMAINSSGLLATASKKPSTNAIKTIRMIDHDCQDIQIDNFSSQKATSRPNENILPTALRFSPTSEHLLLAGFGANVRQDGRDLSGDMCLWDVSRPKQPLNIIGSGKNVFDLAFHPRENWFAAGCVAGSGVNRGTRSVVRLHDQVDVGKYSMHMELECRALDMNDIAWCPGDDFLIAAGCTSGRAYVWDIRRPDYFLRELAHAHSLMPLDEDIDREVTDTGVRFLSWGDNATRLYTGSSDGVVKVWNVVASEEETFVKDLTTLTSGVMSGAFSPDKSKLILGDVYGSINVLEVGRDDCSLKEASKFTYIPYDETAEKQDSNNEAIEEQDQGPIMKHCDKDSGISSANDLLQSGQMLQMPLGGLPIRQAVQGPNYEGPFDQNVDAPILREQALQFQLNLAKPLGPQCSLPACREAITKVTSEEVGDSGRSQDRIADSLRQAWKTPGSELTKSIPGKSRCELCYGIARPSASGKTYCERCSFTCFRCCYPLTVPSAIQELACPHCKCVWEIGALGYESVVESGVRPDYDGIVPALGKLTMDDGGGFAEETDDWYFMQAIARPESPPL</sequence>
<evidence type="ECO:0000256" key="2">
    <source>
        <dbReference type="ARBA" id="ARBA00022574"/>
    </source>
</evidence>
<dbReference type="OrthoDB" id="10248252at2759"/>
<dbReference type="PROSITE" id="PS50082">
    <property type="entry name" value="WD_REPEATS_2"/>
    <property type="match status" value="2"/>
</dbReference>
<evidence type="ECO:0000256" key="1">
    <source>
        <dbReference type="ARBA" id="ARBA00009890"/>
    </source>
</evidence>
<keyword evidence="3" id="KW-0677">Repeat</keyword>
<dbReference type="InterPro" id="IPR015943">
    <property type="entry name" value="WD40/YVTN_repeat-like_dom_sf"/>
</dbReference>
<feature type="region of interest" description="Disordered" evidence="5">
    <location>
        <begin position="321"/>
        <end position="392"/>
    </location>
</feature>
<dbReference type="InterPro" id="IPR037588">
    <property type="entry name" value="MLST8"/>
</dbReference>
<keyword evidence="2 4" id="KW-0853">WD repeat</keyword>
<dbReference type="EMBL" id="CAOQHR010000002">
    <property type="protein sequence ID" value="CAI6328537.1"/>
    <property type="molecule type" value="Genomic_DNA"/>
</dbReference>
<feature type="repeat" description="WD" evidence="4">
    <location>
        <begin position="1012"/>
        <end position="1046"/>
    </location>
</feature>
<dbReference type="SUPFAM" id="SSF50978">
    <property type="entry name" value="WD40 repeat-like"/>
    <property type="match status" value="1"/>
</dbReference>
<feature type="repeat" description="WD" evidence="4">
    <location>
        <begin position="740"/>
        <end position="774"/>
    </location>
</feature>
<evidence type="ECO:0000313" key="7">
    <source>
        <dbReference type="Proteomes" id="UP001152607"/>
    </source>
</evidence>
<dbReference type="PROSITE" id="PS00678">
    <property type="entry name" value="WD_REPEATS_1"/>
    <property type="match status" value="1"/>
</dbReference>
<proteinExistence type="inferred from homology"/>
<dbReference type="GO" id="GO:0031932">
    <property type="term" value="C:TORC2 complex"/>
    <property type="evidence" value="ECO:0007669"/>
    <property type="project" value="InterPro"/>
</dbReference>
<dbReference type="InterPro" id="IPR019775">
    <property type="entry name" value="WD40_repeat_CS"/>
</dbReference>
<keyword evidence="7" id="KW-1185">Reference proteome</keyword>
<dbReference type="InterPro" id="IPR036322">
    <property type="entry name" value="WD40_repeat_dom_sf"/>
</dbReference>
<gene>
    <name evidence="6" type="ORF">PDIGIT_LOCUS3992</name>
</gene>
<feature type="region of interest" description="Disordered" evidence="5">
    <location>
        <begin position="119"/>
        <end position="147"/>
    </location>
</feature>
<dbReference type="SUPFAM" id="SSF69304">
    <property type="entry name" value="Tricorn protease N-terminal domain"/>
    <property type="match status" value="1"/>
</dbReference>
<dbReference type="GO" id="GO:0032956">
    <property type="term" value="P:regulation of actin cytoskeleton organization"/>
    <property type="evidence" value="ECO:0007669"/>
    <property type="project" value="TreeGrafter"/>
</dbReference>
<evidence type="ECO:0000256" key="3">
    <source>
        <dbReference type="ARBA" id="ARBA00022737"/>
    </source>
</evidence>
<comment type="caution">
    <text evidence="6">The sequence shown here is derived from an EMBL/GenBank/DDBJ whole genome shotgun (WGS) entry which is preliminary data.</text>
</comment>
<evidence type="ECO:0008006" key="8">
    <source>
        <dbReference type="Google" id="ProtNLM"/>
    </source>
</evidence>
<dbReference type="SMART" id="SM00320">
    <property type="entry name" value="WD40"/>
    <property type="match status" value="6"/>
</dbReference>
<protein>
    <recommendedName>
        <fullName evidence="8">WD40 repeat-like protein</fullName>
    </recommendedName>
</protein>
<dbReference type="Gene3D" id="2.130.10.10">
    <property type="entry name" value="YVTN repeat-like/Quinoprotein amine dehydrogenase"/>
    <property type="match status" value="1"/>
</dbReference>
<name>A0A9W4U8W5_9PLEO</name>
<evidence type="ECO:0000256" key="4">
    <source>
        <dbReference type="PROSITE-ProRule" id="PRU00221"/>
    </source>
</evidence>
<dbReference type="GO" id="GO:0031929">
    <property type="term" value="P:TOR signaling"/>
    <property type="evidence" value="ECO:0007669"/>
    <property type="project" value="InterPro"/>
</dbReference>
<dbReference type="PANTHER" id="PTHR19842">
    <property type="entry name" value="G BETA-LIKE PROTEIN GBL"/>
    <property type="match status" value="1"/>
</dbReference>
<organism evidence="6 7">
    <name type="scientific">Periconia digitata</name>
    <dbReference type="NCBI Taxonomy" id="1303443"/>
    <lineage>
        <taxon>Eukaryota</taxon>
        <taxon>Fungi</taxon>
        <taxon>Dikarya</taxon>
        <taxon>Ascomycota</taxon>
        <taxon>Pezizomycotina</taxon>
        <taxon>Dothideomycetes</taxon>
        <taxon>Pleosporomycetidae</taxon>
        <taxon>Pleosporales</taxon>
        <taxon>Massarineae</taxon>
        <taxon>Periconiaceae</taxon>
        <taxon>Periconia</taxon>
    </lineage>
</organism>
<evidence type="ECO:0000313" key="6">
    <source>
        <dbReference type="EMBL" id="CAI6328537.1"/>
    </source>
</evidence>
<dbReference type="PANTHER" id="PTHR19842:SF2">
    <property type="entry name" value="WD REPEAT PROTEIN (AFU_ORTHOLOGUE AFUA_5G04300)"/>
    <property type="match status" value="1"/>
</dbReference>
<dbReference type="Pfam" id="PF00400">
    <property type="entry name" value="WD40"/>
    <property type="match status" value="2"/>
</dbReference>
<comment type="similarity">
    <text evidence="1">Belongs to the WD repeat LST8 family.</text>
</comment>
<dbReference type="Proteomes" id="UP001152607">
    <property type="component" value="Unassembled WGS sequence"/>
</dbReference>
<reference evidence="6" key="1">
    <citation type="submission" date="2023-01" db="EMBL/GenBank/DDBJ databases">
        <authorList>
            <person name="Van Ghelder C."/>
            <person name="Rancurel C."/>
        </authorList>
    </citation>
    <scope>NUCLEOTIDE SEQUENCE</scope>
    <source>
        <strain evidence="6">CNCM I-4278</strain>
    </source>
</reference>